<evidence type="ECO:0000256" key="1">
    <source>
        <dbReference type="SAM" id="MobiDB-lite"/>
    </source>
</evidence>
<name>A0A448XT02_9PLAT</name>
<keyword evidence="3" id="KW-1185">Reference proteome</keyword>
<sequence>NRDPPLPCFSHHHHHRRRRSRRQYLAAVSSETAVSLLQCQVTSVMPKPDGGTVVSIASTVRPVAGASASLAEITGLINADLKKADLQSPDSSVNFADTGPASVSLRCRS</sequence>
<protein>
    <submittedName>
        <fullName evidence="2">Uncharacterized protein</fullName>
    </submittedName>
</protein>
<accession>A0A448XT02</accession>
<feature type="non-terminal residue" evidence="2">
    <location>
        <position position="1"/>
    </location>
</feature>
<feature type="compositionally biased region" description="Basic residues" evidence="1">
    <location>
        <begin position="10"/>
        <end position="21"/>
    </location>
</feature>
<evidence type="ECO:0000313" key="3">
    <source>
        <dbReference type="Proteomes" id="UP000784294"/>
    </source>
</evidence>
<dbReference type="Proteomes" id="UP000784294">
    <property type="component" value="Unassembled WGS sequence"/>
</dbReference>
<feature type="region of interest" description="Disordered" evidence="1">
    <location>
        <begin position="1"/>
        <end position="21"/>
    </location>
</feature>
<dbReference type="EMBL" id="CAAALY010292339">
    <property type="protein sequence ID" value="VEL44229.1"/>
    <property type="molecule type" value="Genomic_DNA"/>
</dbReference>
<comment type="caution">
    <text evidence="2">The sequence shown here is derived from an EMBL/GenBank/DDBJ whole genome shotgun (WGS) entry which is preliminary data.</text>
</comment>
<reference evidence="2" key="1">
    <citation type="submission" date="2018-11" db="EMBL/GenBank/DDBJ databases">
        <authorList>
            <consortium name="Pathogen Informatics"/>
        </authorList>
    </citation>
    <scope>NUCLEOTIDE SEQUENCE</scope>
</reference>
<gene>
    <name evidence="2" type="ORF">PXEA_LOCUS37669</name>
</gene>
<organism evidence="2 3">
    <name type="scientific">Protopolystoma xenopodis</name>
    <dbReference type="NCBI Taxonomy" id="117903"/>
    <lineage>
        <taxon>Eukaryota</taxon>
        <taxon>Metazoa</taxon>
        <taxon>Spiralia</taxon>
        <taxon>Lophotrochozoa</taxon>
        <taxon>Platyhelminthes</taxon>
        <taxon>Monogenea</taxon>
        <taxon>Polyopisthocotylea</taxon>
        <taxon>Polystomatidea</taxon>
        <taxon>Polystomatidae</taxon>
        <taxon>Protopolystoma</taxon>
    </lineage>
</organism>
<dbReference type="AlphaFoldDB" id="A0A448XT02"/>
<feature type="region of interest" description="Disordered" evidence="1">
    <location>
        <begin position="87"/>
        <end position="109"/>
    </location>
</feature>
<proteinExistence type="predicted"/>
<evidence type="ECO:0000313" key="2">
    <source>
        <dbReference type="EMBL" id="VEL44229.1"/>
    </source>
</evidence>